<dbReference type="KEGG" id="vnx:VNE69_03169"/>
<sequence>MLKINFPFLINEFNTSLKVKTNIERKENLVTFSLEYKMILKINNSKCISIQKCGDVYVYVFEFENINDAIDFIEIKECEVTSSSFFSDPKEIEEEIVEYAEIYVNSGGAKKKQKKRLVEDENGFQRYI</sequence>
<dbReference type="Pfam" id="PF17011">
    <property type="entry name" value="DUF5093"/>
    <property type="match status" value="1"/>
</dbReference>
<dbReference type="GeneID" id="90540765"/>
<name>A0AAX4JAD0_9MICR</name>
<protein>
    <submittedName>
        <fullName evidence="1">Uncharacterized protein</fullName>
    </submittedName>
</protein>
<proteinExistence type="predicted"/>
<accession>A0AAX4JAD0</accession>
<dbReference type="RefSeq" id="XP_065329099.1">
    <property type="nucleotide sequence ID" value="XM_065473027.1"/>
</dbReference>
<evidence type="ECO:0000313" key="2">
    <source>
        <dbReference type="Proteomes" id="UP001334084"/>
    </source>
</evidence>
<evidence type="ECO:0000313" key="1">
    <source>
        <dbReference type="EMBL" id="WUR02954.1"/>
    </source>
</evidence>
<dbReference type="AlphaFoldDB" id="A0AAX4JAD0"/>
<reference evidence="1" key="1">
    <citation type="journal article" date="2024" name="BMC Genomics">
        <title>Functional annotation of a divergent genome using sequence and structure-based similarity.</title>
        <authorList>
            <person name="Svedberg D."/>
            <person name="Winiger R.R."/>
            <person name="Berg A."/>
            <person name="Sharma H."/>
            <person name="Tellgren-Roth C."/>
            <person name="Debrunner-Vossbrinck B.A."/>
            <person name="Vossbrinck C.R."/>
            <person name="Barandun J."/>
        </authorList>
    </citation>
    <scope>NUCLEOTIDE SEQUENCE</scope>
    <source>
        <strain evidence="1">Illinois isolate</strain>
    </source>
</reference>
<dbReference type="Proteomes" id="UP001334084">
    <property type="component" value="Chromosome 3"/>
</dbReference>
<gene>
    <name evidence="1" type="ORF">VNE69_03169</name>
</gene>
<dbReference type="InterPro" id="IPR031533">
    <property type="entry name" value="DUF5093"/>
</dbReference>
<keyword evidence="2" id="KW-1185">Reference proteome</keyword>
<dbReference type="EMBL" id="CP142728">
    <property type="protein sequence ID" value="WUR02954.1"/>
    <property type="molecule type" value="Genomic_DNA"/>
</dbReference>
<organism evidence="1 2">
    <name type="scientific">Vairimorpha necatrix</name>
    <dbReference type="NCBI Taxonomy" id="6039"/>
    <lineage>
        <taxon>Eukaryota</taxon>
        <taxon>Fungi</taxon>
        <taxon>Fungi incertae sedis</taxon>
        <taxon>Microsporidia</taxon>
        <taxon>Nosematidae</taxon>
        <taxon>Vairimorpha</taxon>
    </lineage>
</organism>